<evidence type="ECO:0000313" key="2">
    <source>
        <dbReference type="Proteomes" id="UP001476798"/>
    </source>
</evidence>
<evidence type="ECO:0000313" key="1">
    <source>
        <dbReference type="EMBL" id="MEQ2159321.1"/>
    </source>
</evidence>
<reference evidence="1 2" key="1">
    <citation type="submission" date="2021-06" db="EMBL/GenBank/DDBJ databases">
        <authorList>
            <person name="Palmer J.M."/>
        </authorList>
    </citation>
    <scope>NUCLEOTIDE SEQUENCE [LARGE SCALE GENOMIC DNA]</scope>
    <source>
        <strain evidence="1 2">GA_2019</strain>
        <tissue evidence="1">Muscle</tissue>
    </source>
</reference>
<gene>
    <name evidence="1" type="ORF">GOODEAATRI_021623</name>
</gene>
<accession>A0ABV0MJQ6</accession>
<dbReference type="EMBL" id="JAHRIO010002124">
    <property type="protein sequence ID" value="MEQ2159321.1"/>
    <property type="molecule type" value="Genomic_DNA"/>
</dbReference>
<organism evidence="1 2">
    <name type="scientific">Goodea atripinnis</name>
    <dbReference type="NCBI Taxonomy" id="208336"/>
    <lineage>
        <taxon>Eukaryota</taxon>
        <taxon>Metazoa</taxon>
        <taxon>Chordata</taxon>
        <taxon>Craniata</taxon>
        <taxon>Vertebrata</taxon>
        <taxon>Euteleostomi</taxon>
        <taxon>Actinopterygii</taxon>
        <taxon>Neopterygii</taxon>
        <taxon>Teleostei</taxon>
        <taxon>Neoteleostei</taxon>
        <taxon>Acanthomorphata</taxon>
        <taxon>Ovalentaria</taxon>
        <taxon>Atherinomorphae</taxon>
        <taxon>Cyprinodontiformes</taxon>
        <taxon>Goodeidae</taxon>
        <taxon>Goodea</taxon>
    </lineage>
</organism>
<keyword evidence="2" id="KW-1185">Reference proteome</keyword>
<comment type="caution">
    <text evidence="1">The sequence shown here is derived from an EMBL/GenBank/DDBJ whole genome shotgun (WGS) entry which is preliminary data.</text>
</comment>
<sequence length="136" mass="15347">MLASTPTPDSSSHNLCYRFSLENTPVAQSFSTIPWCSVATCLPTLFRILPHLKPLPATLSVGIFHSYKDFPRILSLFSMSPFHNPLPNNFYQLLSSKNNILLSLQINLQQYSLPQPNHPNVLLRLCSQVQFGFQIS</sequence>
<name>A0ABV0MJQ6_9TELE</name>
<protein>
    <submittedName>
        <fullName evidence="1">Uncharacterized protein</fullName>
    </submittedName>
</protein>
<dbReference type="Proteomes" id="UP001476798">
    <property type="component" value="Unassembled WGS sequence"/>
</dbReference>
<proteinExistence type="predicted"/>